<keyword evidence="3" id="KW-1185">Reference proteome</keyword>
<comment type="caution">
    <text evidence="2">The sequence shown here is derived from an EMBL/GenBank/DDBJ whole genome shotgun (WGS) entry which is preliminary data.</text>
</comment>
<evidence type="ECO:0000313" key="3">
    <source>
        <dbReference type="Proteomes" id="UP001595632"/>
    </source>
</evidence>
<reference evidence="3" key="1">
    <citation type="journal article" date="2019" name="Int. J. Syst. Evol. Microbiol.">
        <title>The Global Catalogue of Microorganisms (GCM) 10K type strain sequencing project: providing services to taxonomists for standard genome sequencing and annotation.</title>
        <authorList>
            <consortium name="The Broad Institute Genomics Platform"/>
            <consortium name="The Broad Institute Genome Sequencing Center for Infectious Disease"/>
            <person name="Wu L."/>
            <person name="Ma J."/>
        </authorList>
    </citation>
    <scope>NUCLEOTIDE SEQUENCE [LARGE SCALE GENOMIC DNA]</scope>
    <source>
        <strain evidence="3">KCTC 52366</strain>
    </source>
</reference>
<sequence length="83" mass="9003">MTETIQATKPKSRGTKKAQLIRLLKAKAGADIASISKRLGWQPHTTRAALSGLRKAGYVLSMDRSEGKPPRYRITAEPEAANG</sequence>
<dbReference type="InterPro" id="IPR021880">
    <property type="entry name" value="DUF3489"/>
</dbReference>
<dbReference type="SUPFAM" id="SSF46785">
    <property type="entry name" value="Winged helix' DNA-binding domain"/>
    <property type="match status" value="1"/>
</dbReference>
<dbReference type="EMBL" id="JBHRTB010000010">
    <property type="protein sequence ID" value="MFC3143138.1"/>
    <property type="molecule type" value="Genomic_DNA"/>
</dbReference>
<dbReference type="Proteomes" id="UP001595632">
    <property type="component" value="Unassembled WGS sequence"/>
</dbReference>
<protein>
    <submittedName>
        <fullName evidence="2">DUF3489 domain-containing protein</fullName>
    </submittedName>
</protein>
<dbReference type="InterPro" id="IPR036390">
    <property type="entry name" value="WH_DNA-bd_sf"/>
</dbReference>
<dbReference type="Gene3D" id="1.10.10.10">
    <property type="entry name" value="Winged helix-like DNA-binding domain superfamily/Winged helix DNA-binding domain"/>
    <property type="match status" value="1"/>
</dbReference>
<dbReference type="RefSeq" id="WP_275633115.1">
    <property type="nucleotide sequence ID" value="NZ_JARGYD010000004.1"/>
</dbReference>
<evidence type="ECO:0000313" key="2">
    <source>
        <dbReference type="EMBL" id="MFC3143138.1"/>
    </source>
</evidence>
<proteinExistence type="predicted"/>
<organism evidence="2 3">
    <name type="scientific">Psychromarinibacter halotolerans</name>
    <dbReference type="NCBI Taxonomy" id="1775175"/>
    <lineage>
        <taxon>Bacteria</taxon>
        <taxon>Pseudomonadati</taxon>
        <taxon>Pseudomonadota</taxon>
        <taxon>Alphaproteobacteria</taxon>
        <taxon>Rhodobacterales</taxon>
        <taxon>Paracoccaceae</taxon>
        <taxon>Psychromarinibacter</taxon>
    </lineage>
</organism>
<dbReference type="Pfam" id="PF11994">
    <property type="entry name" value="DUF3489"/>
    <property type="match status" value="1"/>
</dbReference>
<evidence type="ECO:0000256" key="1">
    <source>
        <dbReference type="SAM" id="MobiDB-lite"/>
    </source>
</evidence>
<name>A0ABV7GS58_9RHOB</name>
<accession>A0ABV7GS58</accession>
<dbReference type="InterPro" id="IPR036388">
    <property type="entry name" value="WH-like_DNA-bd_sf"/>
</dbReference>
<gene>
    <name evidence="2" type="ORF">ACFOGP_10480</name>
</gene>
<feature type="region of interest" description="Disordered" evidence="1">
    <location>
        <begin position="64"/>
        <end position="83"/>
    </location>
</feature>